<dbReference type="InterPro" id="IPR017946">
    <property type="entry name" value="PLC-like_Pdiesterase_TIM-brl"/>
</dbReference>
<dbReference type="InterPro" id="IPR012334">
    <property type="entry name" value="Pectin_lyas_fold"/>
</dbReference>
<dbReference type="Gene3D" id="2.160.20.10">
    <property type="entry name" value="Single-stranded right-handed beta-helix, Pectin lyase-like"/>
    <property type="match status" value="2"/>
</dbReference>
<dbReference type="PANTHER" id="PTHR33928">
    <property type="entry name" value="POLYGALACTURONASE QRT3"/>
    <property type="match status" value="1"/>
</dbReference>
<dbReference type="InterPro" id="IPR024535">
    <property type="entry name" value="RHGA/B-epi-like_pectate_lyase"/>
</dbReference>
<dbReference type="CDD" id="cd08621">
    <property type="entry name" value="PI-PLCXDc_like_2"/>
    <property type="match status" value="1"/>
</dbReference>
<dbReference type="GO" id="GO:0004650">
    <property type="term" value="F:polygalacturonase activity"/>
    <property type="evidence" value="ECO:0007669"/>
    <property type="project" value="InterPro"/>
</dbReference>
<accession>A0A0G2I5J7</accession>
<reference evidence="5" key="1">
    <citation type="journal article" date="2015" name="PLoS Genet.">
        <title>The dynamic genome and transcriptome of the human fungal pathogen Blastomyces and close relative Emmonsia.</title>
        <authorList>
            <person name="Munoz J.F."/>
            <person name="Gauthier G.M."/>
            <person name="Desjardins C.A."/>
            <person name="Gallo J.E."/>
            <person name="Holder J."/>
            <person name="Sullivan T.D."/>
            <person name="Marty A.J."/>
            <person name="Carmen J.C."/>
            <person name="Chen Z."/>
            <person name="Ding L."/>
            <person name="Gujja S."/>
            <person name="Magrini V."/>
            <person name="Misas E."/>
            <person name="Mitreva M."/>
            <person name="Priest M."/>
            <person name="Saif S."/>
            <person name="Whiston E.A."/>
            <person name="Young S."/>
            <person name="Zeng Q."/>
            <person name="Goldman W.E."/>
            <person name="Mardis E.R."/>
            <person name="Taylor J.W."/>
            <person name="McEwen J.G."/>
            <person name="Clay O.K."/>
            <person name="Klein B.S."/>
            <person name="Cuomo C.A."/>
        </authorList>
    </citation>
    <scope>NUCLEOTIDE SEQUENCE [LARGE SCALE GENOMIC DNA]</scope>
    <source>
        <strain evidence="5">UAMH 3008</strain>
    </source>
</reference>
<feature type="domain" description="Rhamnogalacturonase A/B/Epimerase-like pectate lyase" evidence="3">
    <location>
        <begin position="567"/>
        <end position="623"/>
    </location>
</feature>
<dbReference type="InterPro" id="IPR039279">
    <property type="entry name" value="QRT3-like"/>
</dbReference>
<gene>
    <name evidence="4" type="ORF">EMCG_08476</name>
</gene>
<dbReference type="SUPFAM" id="SSF51695">
    <property type="entry name" value="PLC-like phosphodiesterases"/>
    <property type="match status" value="1"/>
</dbReference>
<dbReference type="GO" id="GO:0008081">
    <property type="term" value="F:phosphoric diester hydrolase activity"/>
    <property type="evidence" value="ECO:0007669"/>
    <property type="project" value="InterPro"/>
</dbReference>
<dbReference type="InterPro" id="IPR011050">
    <property type="entry name" value="Pectin_lyase_fold/virulence"/>
</dbReference>
<organism evidence="4 5">
    <name type="scientific">[Emmonsia] crescens</name>
    <dbReference type="NCBI Taxonomy" id="73230"/>
    <lineage>
        <taxon>Eukaryota</taxon>
        <taxon>Fungi</taxon>
        <taxon>Dikarya</taxon>
        <taxon>Ascomycota</taxon>
        <taxon>Pezizomycotina</taxon>
        <taxon>Eurotiomycetes</taxon>
        <taxon>Eurotiomycetidae</taxon>
        <taxon>Onygenales</taxon>
        <taxon>Ajellomycetaceae</taxon>
        <taxon>Emergomyces</taxon>
    </lineage>
</organism>
<dbReference type="VEuPathDB" id="FungiDB:EMCG_08476"/>
<dbReference type="Proteomes" id="UP000034164">
    <property type="component" value="Unassembled WGS sequence"/>
</dbReference>
<evidence type="ECO:0000313" key="5">
    <source>
        <dbReference type="Proteomes" id="UP000034164"/>
    </source>
</evidence>
<evidence type="ECO:0000256" key="2">
    <source>
        <dbReference type="SAM" id="Phobius"/>
    </source>
</evidence>
<feature type="region of interest" description="Disordered" evidence="1">
    <location>
        <begin position="96"/>
        <end position="125"/>
    </location>
</feature>
<dbReference type="GO" id="GO:0006629">
    <property type="term" value="P:lipid metabolic process"/>
    <property type="evidence" value="ECO:0007669"/>
    <property type="project" value="InterPro"/>
</dbReference>
<keyword evidence="2" id="KW-0812">Transmembrane</keyword>
<protein>
    <recommendedName>
        <fullName evidence="3">Rhamnogalacturonase A/B/Epimerase-like pectate lyase domain-containing protein</fullName>
    </recommendedName>
</protein>
<evidence type="ECO:0000313" key="4">
    <source>
        <dbReference type="EMBL" id="KKZ65718.1"/>
    </source>
</evidence>
<proteinExistence type="predicted"/>
<dbReference type="CDD" id="cd23668">
    <property type="entry name" value="GH55_beta13glucanase-like"/>
    <property type="match status" value="1"/>
</dbReference>
<dbReference type="PANTHER" id="PTHR33928:SF2">
    <property type="entry name" value="PECTATE LYASE SUPERFAMILY PROTEIN DOMAIN-CONTAINING PROTEIN-RELATED"/>
    <property type="match status" value="1"/>
</dbReference>
<dbReference type="FunFam" id="2.160.20.10:FF:000049">
    <property type="entry name" value="Putative exo-beta-1,3-glucanase"/>
    <property type="match status" value="1"/>
</dbReference>
<feature type="transmembrane region" description="Helical" evidence="2">
    <location>
        <begin position="12"/>
        <end position="32"/>
    </location>
</feature>
<evidence type="ECO:0000259" key="3">
    <source>
        <dbReference type="Pfam" id="PF12708"/>
    </source>
</evidence>
<comment type="caution">
    <text evidence="4">The sequence shown here is derived from an EMBL/GenBank/DDBJ whole genome shotgun (WGS) entry which is preliminary data.</text>
</comment>
<sequence length="1495" mass="165159">MATCHHGILRAMFIWALLFLEVMASFISPVLIDPLRNAHKNEIRGVVAGRQPDSNMVIPSRVAKSTQSDIDEARRIVNAAIEKASVLNKARLDHPLRNRYPMKPGAKASSRRDASSRDAPPPPLLKISSEISAAAALLAEVEAVAEARDHSRSRRDYSYIDSLYNRTVEKRADTFWMEDIKRKGAWPFGNDPSFKVFRNVKDYGAFGDGVHDDTEAIKRAMADTGTCGARCNGATTKNFIVYFPSGTYLVSSTIEAYFGSQLIGNANDRPVIKAASSFVGLGVLSTNHYVENGGSDPGGGPKEWYVSTANFYRQIRNFRIDITATNQGAYVAALHYQIAQATSLANVDFIVSTDPNTTQQAIFTENGSGGVMSDLTFTGGNFGIYGGNQQFTAQRLKFTNCKTAVQLIWDWGWIWKNIEITGSTTGFKLMSEDNVPRTGSIMVLDSIFRDTDTALLTFPATQERGRGTTGITLDNVAFEEVRNAVADNQGKVYLAGSVRSVNTWALGPVYFDISQRDYTLGMSFNTAREATLLTDRLASLPKAPFFERPKPQYETIPASKFIHMKDHAKGNGVTDDTQAFQNVLSQFSGRDNIIFVDAGSYILTDTITIPIGAKIVGEGWPQLVAFGPKFQDEKHPRPLVRVGNPGDQGGVEIQDLLFTTKGPTAGAVLVEWNIKATRAGSAGMWDSHVRIGGATGTELTSKECPAITSGVNGDDCKSGSLMMHITKSASAYMENVWLWTADHDIDDPDLQDDNNAMIQTSIYSARGLLVESTEATWLYGTSSEHAVYYQYNFYKAQNVFAGMIQTESPYYQPTPKPPAPFEAAVGVFSGDPIYKNCRHGSPGCDASWALRIIESSEIYIAGAGIYSWFTTYTQECIATRTCQNSLILLEGNGRGVRIHNLITIGATNMIISDGTQVPSQVNLAVDYHPYWSQITVIDPLHNTGAQRLINQGLQARSERQCSEVPPEVSVPGGKNPTDLPLVDIGGDSMHGYFTLVNGSPYNWILTNNHSYSMDQWKWHDVPAGESVQCEWQFAAALNIEDDKGEAYYKLEGTDKTFQIWARYYRDDPNNNFHLRVLYDGLETKDVPKGTSLDYPTRGGLGDMRAINWVLTGSEKVGYWSSHSPPIAWMSSILPIIGDRKLKHVCMPGSHDAGMSKLDGHTQFSNEGNTVTQYLNVYDQLRRGSRYFDVRPVIGNGGKYLTGHYSKIDVLGIGWQGGNGESIQEIVDGINRFTAENPELIIINLDLTLDTDNGHKPFNDQQWSKTFDLFEGITHRRGGLQGDLSEKKINEYIGNGQASVIIITSGGPTRPDKGIYSTRQFPRYDSYSDSDEIAAMANDQIAKLKGNRNIVPNDGERKDVFHIFSWTLTLSRVFERTIADQSIELAYDPLFWRAYHAFTPFSYPNVLYMDFIGSAEQDTKTLEKTTGEVTAMAMAVNMQIASQNCYVGGGSLGVNKPPTPPVVHRSAAAKLSLRPPLISPKYITFLLSLIFLYFYL</sequence>
<name>A0A0G2I5J7_9EURO</name>
<dbReference type="SUPFAM" id="SSF51126">
    <property type="entry name" value="Pectin lyase-like"/>
    <property type="match status" value="2"/>
</dbReference>
<dbReference type="EMBL" id="LCZI01000583">
    <property type="protein sequence ID" value="KKZ65718.1"/>
    <property type="molecule type" value="Genomic_DNA"/>
</dbReference>
<feature type="domain" description="Rhamnogalacturonase A/B/Epimerase-like pectate lyase" evidence="3">
    <location>
        <begin position="197"/>
        <end position="427"/>
    </location>
</feature>
<dbReference type="Gene3D" id="3.20.20.190">
    <property type="entry name" value="Phosphatidylinositol (PI) phosphodiesterase"/>
    <property type="match status" value="1"/>
</dbReference>
<evidence type="ECO:0000256" key="1">
    <source>
        <dbReference type="SAM" id="MobiDB-lite"/>
    </source>
</evidence>
<dbReference type="OrthoDB" id="1046782at2759"/>
<dbReference type="Pfam" id="PF12708">
    <property type="entry name" value="Pect-lyase_RHGA_epim"/>
    <property type="match status" value="2"/>
</dbReference>
<keyword evidence="2" id="KW-1133">Transmembrane helix</keyword>
<dbReference type="PROSITE" id="PS50007">
    <property type="entry name" value="PIPLC_X_DOMAIN"/>
    <property type="match status" value="1"/>
</dbReference>
<keyword evidence="2" id="KW-0472">Membrane</keyword>